<proteinExistence type="predicted"/>
<dbReference type="GO" id="GO:0015159">
    <property type="term" value="F:polysaccharide transmembrane transporter activity"/>
    <property type="evidence" value="ECO:0007669"/>
    <property type="project" value="InterPro"/>
</dbReference>
<dbReference type="InterPro" id="IPR049712">
    <property type="entry name" value="Poly_export"/>
</dbReference>
<accession>A0A916NDF7</accession>
<feature type="transmembrane region" description="Helical" evidence="2">
    <location>
        <begin position="231"/>
        <end position="249"/>
    </location>
</feature>
<dbReference type="AlphaFoldDB" id="A0A916NDF7"/>
<dbReference type="PANTHER" id="PTHR33619">
    <property type="entry name" value="POLYSACCHARIDE EXPORT PROTEIN GFCE-RELATED"/>
    <property type="match status" value="1"/>
</dbReference>
<dbReference type="RefSeq" id="WP_215240557.1">
    <property type="nucleotide sequence ID" value="NZ_CAJRAF010000002.1"/>
</dbReference>
<keyword evidence="2" id="KW-0812">Transmembrane</keyword>
<organism evidence="4 5">
    <name type="scientific">Dyadobacter helix</name>
    <dbReference type="NCBI Taxonomy" id="2822344"/>
    <lineage>
        <taxon>Bacteria</taxon>
        <taxon>Pseudomonadati</taxon>
        <taxon>Bacteroidota</taxon>
        <taxon>Cytophagia</taxon>
        <taxon>Cytophagales</taxon>
        <taxon>Spirosomataceae</taxon>
        <taxon>Dyadobacter</taxon>
    </lineage>
</organism>
<sequence>MSYLKVLCGILVVVIGLQSCATRRPLPTVTNYPLDRKVAPADQGEYKIKPGDQLRIKNLNWLSDLVPDPSAVPGNSGSEGLLLSVDVNGQIGIPEIGKLSVAGLSAQRISDTLSVLYKDIIRNPIFETQVTSLRVKVLGAVGIQGIVQLDKEYQSLGEILAKSGGIKYTDAGKTIQIVRGEGTSQRVIQYDFHELADPLIMNQQIFDNDVVYVPPSRDAVRSIRIQRNLAILQPVFTALNITILLINVLR</sequence>
<name>A0A916NDF7_9BACT</name>
<keyword evidence="2" id="KW-0472">Membrane</keyword>
<evidence type="ECO:0000256" key="1">
    <source>
        <dbReference type="ARBA" id="ARBA00022729"/>
    </source>
</evidence>
<evidence type="ECO:0000259" key="3">
    <source>
        <dbReference type="Pfam" id="PF02563"/>
    </source>
</evidence>
<keyword evidence="5" id="KW-1185">Reference proteome</keyword>
<dbReference type="PANTHER" id="PTHR33619:SF3">
    <property type="entry name" value="POLYSACCHARIDE EXPORT PROTEIN GFCE-RELATED"/>
    <property type="match status" value="1"/>
</dbReference>
<dbReference type="EMBL" id="CAJRAF010000002">
    <property type="protein sequence ID" value="CAG5007920.1"/>
    <property type="molecule type" value="Genomic_DNA"/>
</dbReference>
<dbReference type="InterPro" id="IPR003715">
    <property type="entry name" value="Poly_export_N"/>
</dbReference>
<evidence type="ECO:0000256" key="2">
    <source>
        <dbReference type="SAM" id="Phobius"/>
    </source>
</evidence>
<keyword evidence="1" id="KW-0732">Signal</keyword>
<dbReference type="Gene3D" id="3.10.560.10">
    <property type="entry name" value="Outer membrane lipoprotein wza domain like"/>
    <property type="match status" value="1"/>
</dbReference>
<dbReference type="PROSITE" id="PS51257">
    <property type="entry name" value="PROKAR_LIPOPROTEIN"/>
    <property type="match status" value="1"/>
</dbReference>
<protein>
    <recommendedName>
        <fullName evidence="3">Polysaccharide export protein N-terminal domain-containing protein</fullName>
    </recommendedName>
</protein>
<keyword evidence="2" id="KW-1133">Transmembrane helix</keyword>
<dbReference type="Pfam" id="PF02563">
    <property type="entry name" value="Poly_export"/>
    <property type="match status" value="1"/>
</dbReference>
<dbReference type="Proteomes" id="UP000680038">
    <property type="component" value="Unassembled WGS sequence"/>
</dbReference>
<reference evidence="4" key="1">
    <citation type="submission" date="2021-04" db="EMBL/GenBank/DDBJ databases">
        <authorList>
            <person name="Rodrigo-Torres L."/>
            <person name="Arahal R. D."/>
            <person name="Lucena T."/>
        </authorList>
    </citation>
    <scope>NUCLEOTIDE SEQUENCE</scope>
    <source>
        <strain evidence="4">CECT 9275</strain>
    </source>
</reference>
<evidence type="ECO:0000313" key="5">
    <source>
        <dbReference type="Proteomes" id="UP000680038"/>
    </source>
</evidence>
<evidence type="ECO:0000313" key="4">
    <source>
        <dbReference type="EMBL" id="CAG5007920.1"/>
    </source>
</evidence>
<feature type="domain" description="Polysaccharide export protein N-terminal" evidence="3">
    <location>
        <begin position="42"/>
        <end position="130"/>
    </location>
</feature>
<gene>
    <name evidence="4" type="ORF">DYBT9275_04155</name>
</gene>
<comment type="caution">
    <text evidence="4">The sequence shown here is derived from an EMBL/GenBank/DDBJ whole genome shotgun (WGS) entry which is preliminary data.</text>
</comment>